<dbReference type="EMBL" id="RWJN01000722">
    <property type="protein sequence ID" value="TCD59843.1"/>
    <property type="molecule type" value="Genomic_DNA"/>
</dbReference>
<dbReference type="Proteomes" id="UP000292702">
    <property type="component" value="Unassembled WGS sequence"/>
</dbReference>
<proteinExistence type="predicted"/>
<dbReference type="AlphaFoldDB" id="A0A4R0R2A8"/>
<feature type="signal peptide" evidence="2">
    <location>
        <begin position="1"/>
        <end position="20"/>
    </location>
</feature>
<evidence type="ECO:0000313" key="4">
    <source>
        <dbReference type="Proteomes" id="UP000292702"/>
    </source>
</evidence>
<keyword evidence="2" id="KW-0732">Signal</keyword>
<feature type="region of interest" description="Disordered" evidence="1">
    <location>
        <begin position="52"/>
        <end position="174"/>
    </location>
</feature>
<feature type="compositionally biased region" description="Basic and acidic residues" evidence="1">
    <location>
        <begin position="123"/>
        <end position="133"/>
    </location>
</feature>
<feature type="compositionally biased region" description="Pro residues" evidence="1">
    <location>
        <begin position="103"/>
        <end position="119"/>
    </location>
</feature>
<organism evidence="3 4">
    <name type="scientific">Steccherinum ochraceum</name>
    <dbReference type="NCBI Taxonomy" id="92696"/>
    <lineage>
        <taxon>Eukaryota</taxon>
        <taxon>Fungi</taxon>
        <taxon>Dikarya</taxon>
        <taxon>Basidiomycota</taxon>
        <taxon>Agaricomycotina</taxon>
        <taxon>Agaricomycetes</taxon>
        <taxon>Polyporales</taxon>
        <taxon>Steccherinaceae</taxon>
        <taxon>Steccherinum</taxon>
    </lineage>
</organism>
<evidence type="ECO:0000256" key="1">
    <source>
        <dbReference type="SAM" id="MobiDB-lite"/>
    </source>
</evidence>
<name>A0A4R0R2A8_9APHY</name>
<evidence type="ECO:0000313" key="3">
    <source>
        <dbReference type="EMBL" id="TCD59843.1"/>
    </source>
</evidence>
<comment type="caution">
    <text evidence="3">The sequence shown here is derived from an EMBL/GenBank/DDBJ whole genome shotgun (WGS) entry which is preliminary data.</text>
</comment>
<gene>
    <name evidence="3" type="ORF">EIP91_011333</name>
</gene>
<accession>A0A4R0R2A8</accession>
<feature type="chain" id="PRO_5020232797" evidence="2">
    <location>
        <begin position="21"/>
        <end position="174"/>
    </location>
</feature>
<reference evidence="3 4" key="1">
    <citation type="submission" date="2018-11" db="EMBL/GenBank/DDBJ databases">
        <title>Genome assembly of Steccherinum ochraceum LE-BIN_3174, the white-rot fungus of the Steccherinaceae family (The Residual Polyporoid clade, Polyporales, Basidiomycota).</title>
        <authorList>
            <person name="Fedorova T.V."/>
            <person name="Glazunova O.A."/>
            <person name="Landesman E.O."/>
            <person name="Moiseenko K.V."/>
            <person name="Psurtseva N.V."/>
            <person name="Savinova O.S."/>
            <person name="Shakhova N.V."/>
            <person name="Tyazhelova T.V."/>
            <person name="Vasina D.V."/>
        </authorList>
    </citation>
    <scope>NUCLEOTIDE SEQUENCE [LARGE SCALE GENOMIC DNA]</scope>
    <source>
        <strain evidence="3 4">LE-BIN_3174</strain>
    </source>
</reference>
<evidence type="ECO:0000256" key="2">
    <source>
        <dbReference type="SAM" id="SignalP"/>
    </source>
</evidence>
<sequence>MRFAATLSAVIGLASTAAFAAPVAVTTHSVHARRGEPHFLAVRDTIEALNVGEPQLTRRGGGGHKTLPVRTKNPLPDPDKPIPSTEQPSRGSELVLPVRSKGGPPPPNTSKGGSPPPDSPQHAVEDGPARAESRLPSPGVPEGWPTNVKTGHSPPPREQTPWFPYKEGTPGAGV</sequence>
<keyword evidence="4" id="KW-1185">Reference proteome</keyword>
<protein>
    <submittedName>
        <fullName evidence="3">Uncharacterized protein</fullName>
    </submittedName>
</protein>